<evidence type="ECO:0000313" key="2">
    <source>
        <dbReference type="Proteomes" id="UP000438182"/>
    </source>
</evidence>
<accession>A0A6I4P593</accession>
<evidence type="ECO:0000313" key="1">
    <source>
        <dbReference type="EMBL" id="MWB98687.1"/>
    </source>
</evidence>
<dbReference type="PANTHER" id="PTHR36439:SF1">
    <property type="entry name" value="DUF1697 DOMAIN-CONTAINING PROTEIN"/>
    <property type="match status" value="1"/>
</dbReference>
<dbReference type="PIRSF" id="PIRSF008502">
    <property type="entry name" value="UCP008502"/>
    <property type="match status" value="1"/>
</dbReference>
<dbReference type="AlphaFoldDB" id="A0A6I4P593"/>
<dbReference type="InterPro" id="IPR012545">
    <property type="entry name" value="DUF1697"/>
</dbReference>
<organism evidence="1 2">
    <name type="scientific">Agromyces seonyuensis</name>
    <dbReference type="NCBI Taxonomy" id="2662446"/>
    <lineage>
        <taxon>Bacteria</taxon>
        <taxon>Bacillati</taxon>
        <taxon>Actinomycetota</taxon>
        <taxon>Actinomycetes</taxon>
        <taxon>Micrococcales</taxon>
        <taxon>Microbacteriaceae</taxon>
        <taxon>Agromyces</taxon>
    </lineage>
</organism>
<dbReference type="SUPFAM" id="SSF160379">
    <property type="entry name" value="SP0830-like"/>
    <property type="match status" value="1"/>
</dbReference>
<dbReference type="Pfam" id="PF08002">
    <property type="entry name" value="DUF1697"/>
    <property type="match status" value="1"/>
</dbReference>
<dbReference type="RefSeq" id="WP_160424245.1">
    <property type="nucleotide sequence ID" value="NZ_WSTA01000034.1"/>
</dbReference>
<dbReference type="Proteomes" id="UP000438182">
    <property type="component" value="Unassembled WGS sequence"/>
</dbReference>
<reference evidence="1 2" key="1">
    <citation type="submission" date="2019-12" db="EMBL/GenBank/DDBJ databases">
        <authorList>
            <person name="Kim Y.S."/>
        </authorList>
    </citation>
    <scope>NUCLEOTIDE SEQUENCE [LARGE SCALE GENOMIC DNA]</scope>
    <source>
        <strain evidence="1 2">MMS17-SY077</strain>
    </source>
</reference>
<sequence>MPSYVALLRGLNVGGRNPVAMGELVDCFADAGFGGVRTHQQSGNVLFTASRAGDGRLEGEIEAALRERFGFEIPTLVRSRDEFAATIAGAPEGHGSAELRSDVFFLKGPLTAEAVLTEMPGLREGVDAVAPGPGAIYFSRVKERATTTRIQKFMAMPVFRQVTVRTWRTATRLLELLDEGA</sequence>
<dbReference type="Gene3D" id="3.30.70.1260">
    <property type="entry name" value="bacterial protein sp0830 like"/>
    <property type="match status" value="1"/>
</dbReference>
<keyword evidence="2" id="KW-1185">Reference proteome</keyword>
<comment type="caution">
    <text evidence="1">The sequence shown here is derived from an EMBL/GenBank/DDBJ whole genome shotgun (WGS) entry which is preliminary data.</text>
</comment>
<dbReference type="PANTHER" id="PTHR36439">
    <property type="entry name" value="BLL4334 PROTEIN"/>
    <property type="match status" value="1"/>
</dbReference>
<dbReference type="Gene3D" id="3.30.70.1280">
    <property type="entry name" value="SP0830-like domains"/>
    <property type="match status" value="1"/>
</dbReference>
<protein>
    <submittedName>
        <fullName evidence="1">DUF1697 domain-containing protein</fullName>
    </submittedName>
</protein>
<dbReference type="EMBL" id="WSTA01000034">
    <property type="protein sequence ID" value="MWB98687.1"/>
    <property type="molecule type" value="Genomic_DNA"/>
</dbReference>
<name>A0A6I4P593_9MICO</name>
<gene>
    <name evidence="1" type="ORF">GB864_09015</name>
</gene>
<proteinExistence type="predicted"/>